<evidence type="ECO:0000313" key="1">
    <source>
        <dbReference type="EMBL" id="AQW87383.1"/>
    </source>
</evidence>
<dbReference type="SFLD" id="SFLDS00029">
    <property type="entry name" value="Radical_SAM"/>
    <property type="match status" value="1"/>
</dbReference>
<dbReference type="KEGG" id="cpin:CPIN18020_0552"/>
<dbReference type="PROSITE" id="PS51918">
    <property type="entry name" value="RADICAL_SAM"/>
    <property type="match status" value="1"/>
</dbReference>
<sequence length="406" mass="47517">MFEKRIKSHHSGHPKRSKYSDEDELFEFLDTNFPKQKDGVLYFHTPFCDNICSFCSMNRSKIEDELDEYCKYILEQIDLYTKFAYIRGKVFESVYFGGGTPTIFKERHLEKILSAINNKFNLSDTCEFNFESTLHNLNLSKLKLMQDFGVNRFSIGIQTFSQRGRELLNRVHSKEAAISHLEKIRANFDKLLCADIIYNYPDQTEQEVREDAKILKNIGIDSSSFYSLMFFEGSEFAKTHTEDYYELQTDKMLHNAFVDEMFKGGDYEFLELTKINKKDRDAYKYIKLTHLGVDILPLGIGAGGKLGDFGIFNMKKNLKMVGILPQQEINYRNFTALFQYPKVKFDDLRKYISEDGFLELLNFFKKCEENKLLNINENGYELSVDGVFWGNTISEEVSKIMQKEFE</sequence>
<dbReference type="InterPro" id="IPR023404">
    <property type="entry name" value="rSAM_horseshoe"/>
</dbReference>
<dbReference type="InterPro" id="IPR058240">
    <property type="entry name" value="rSAM_sf"/>
</dbReference>
<dbReference type="Proteomes" id="UP000190868">
    <property type="component" value="Chromosome"/>
</dbReference>
<protein>
    <submittedName>
        <fullName evidence="1">Putative coproporphyrinogen III oxidase</fullName>
    </submittedName>
</protein>
<dbReference type="Gene3D" id="3.80.30.20">
    <property type="entry name" value="tm_1862 like domain"/>
    <property type="match status" value="1"/>
</dbReference>
<dbReference type="EMBL" id="CP017258">
    <property type="protein sequence ID" value="AQW87383.1"/>
    <property type="molecule type" value="Genomic_DNA"/>
</dbReference>
<dbReference type="RefSeq" id="WP_078423054.1">
    <property type="nucleotide sequence ID" value="NZ_CP017018.1"/>
</dbReference>
<dbReference type="Pfam" id="PF04055">
    <property type="entry name" value="Radical_SAM"/>
    <property type="match status" value="1"/>
</dbReference>
<dbReference type="SFLD" id="SFLDG01082">
    <property type="entry name" value="B12-binding_domain_containing"/>
    <property type="match status" value="1"/>
</dbReference>
<dbReference type="InterPro" id="IPR034505">
    <property type="entry name" value="Coproporphyrinogen-III_oxidase"/>
</dbReference>
<dbReference type="SUPFAM" id="SSF102114">
    <property type="entry name" value="Radical SAM enzymes"/>
    <property type="match status" value="1"/>
</dbReference>
<dbReference type="GO" id="GO:0003824">
    <property type="term" value="F:catalytic activity"/>
    <property type="evidence" value="ECO:0007669"/>
    <property type="project" value="InterPro"/>
</dbReference>
<gene>
    <name evidence="1" type="ORF">CPIN18021_0557</name>
</gene>
<dbReference type="SMART" id="SM00729">
    <property type="entry name" value="Elp3"/>
    <property type="match status" value="1"/>
</dbReference>
<dbReference type="InterPro" id="IPR006638">
    <property type="entry name" value="Elp3/MiaA/NifB-like_rSAM"/>
</dbReference>
<dbReference type="SFLD" id="SFLDG01065">
    <property type="entry name" value="anaerobic_coproporphyrinogen-I"/>
    <property type="match status" value="1"/>
</dbReference>
<dbReference type="GO" id="GO:0005737">
    <property type="term" value="C:cytoplasm"/>
    <property type="evidence" value="ECO:0007669"/>
    <property type="project" value="TreeGrafter"/>
</dbReference>
<name>A0A1S6U6P2_9BACT</name>
<dbReference type="GO" id="GO:0051539">
    <property type="term" value="F:4 iron, 4 sulfur cluster binding"/>
    <property type="evidence" value="ECO:0007669"/>
    <property type="project" value="TreeGrafter"/>
</dbReference>
<dbReference type="InterPro" id="IPR007197">
    <property type="entry name" value="rSAM"/>
</dbReference>
<proteinExistence type="predicted"/>
<accession>A0A1S6U6P2</accession>
<evidence type="ECO:0000313" key="2">
    <source>
        <dbReference type="Proteomes" id="UP000190868"/>
    </source>
</evidence>
<dbReference type="GO" id="GO:0006779">
    <property type="term" value="P:porphyrin-containing compound biosynthetic process"/>
    <property type="evidence" value="ECO:0007669"/>
    <property type="project" value="TreeGrafter"/>
</dbReference>
<dbReference type="PANTHER" id="PTHR13932:SF5">
    <property type="entry name" value="RADICAL S-ADENOSYL METHIONINE DOMAIN-CONTAINING PROTEIN 1, MITOCHONDRIAL"/>
    <property type="match status" value="1"/>
</dbReference>
<dbReference type="PANTHER" id="PTHR13932">
    <property type="entry name" value="COPROPORPHYRINIGEN III OXIDASE"/>
    <property type="match status" value="1"/>
</dbReference>
<reference evidence="2" key="1">
    <citation type="submission" date="2016-09" db="EMBL/GenBank/DDBJ databases">
        <title>Comparative genomics of the Campylobacter concisus group.</title>
        <authorList>
            <person name="Miller W.G."/>
            <person name="Yee E."/>
            <person name="Chapman M.H."/>
            <person name="Huynh S."/>
            <person name="Bono J.L."/>
            <person name="On S.L.W."/>
            <person name="StLeger J."/>
            <person name="Foster G."/>
            <person name="Parker C.T."/>
        </authorList>
    </citation>
    <scope>NUCLEOTIDE SEQUENCE [LARGE SCALE GENOMIC DNA]</scope>
    <source>
        <strain evidence="2">RM18021</strain>
    </source>
</reference>
<dbReference type="AlphaFoldDB" id="A0A1S6U6P2"/>
<keyword evidence="2" id="KW-1185">Reference proteome</keyword>
<organism evidence="1 2">
    <name type="scientific">Campylobacter pinnipediorum subsp. caledonicus</name>
    <dbReference type="NCBI Taxonomy" id="1874362"/>
    <lineage>
        <taxon>Bacteria</taxon>
        <taxon>Pseudomonadati</taxon>
        <taxon>Campylobacterota</taxon>
        <taxon>Epsilonproteobacteria</taxon>
        <taxon>Campylobacterales</taxon>
        <taxon>Campylobacteraceae</taxon>
        <taxon>Campylobacter</taxon>
    </lineage>
</organism>
<dbReference type="CDD" id="cd01335">
    <property type="entry name" value="Radical_SAM"/>
    <property type="match status" value="1"/>
</dbReference>
<dbReference type="GeneID" id="56566191"/>